<dbReference type="PANTHER" id="PTHR10878">
    <property type="entry name" value="SEGMENT POLARITY PROTEIN DISHEVELLED"/>
    <property type="match status" value="1"/>
</dbReference>
<feature type="domain" description="Dishevelled C-terminal" evidence="2">
    <location>
        <begin position="1"/>
        <end position="114"/>
    </location>
</feature>
<dbReference type="EMBL" id="JAATJV010348300">
    <property type="protein sequence ID" value="MBZ3879102.1"/>
    <property type="molecule type" value="Genomic_DNA"/>
</dbReference>
<proteinExistence type="predicted"/>
<dbReference type="PANTHER" id="PTHR10878:SF6">
    <property type="entry name" value="SEGMENT POLARITY PROTEIN DISHEVELLED HOMOLOG DVL-3"/>
    <property type="match status" value="1"/>
</dbReference>
<dbReference type="InterPro" id="IPR008342">
    <property type="entry name" value="DVL3"/>
</dbReference>
<evidence type="ECO:0000313" key="4">
    <source>
        <dbReference type="Proteomes" id="UP001166674"/>
    </source>
</evidence>
<dbReference type="InterPro" id="IPR015506">
    <property type="entry name" value="Dsh/Dvl-rel"/>
</dbReference>
<keyword evidence="4" id="KW-1185">Reference proteome</keyword>
<dbReference type="Proteomes" id="UP001166674">
    <property type="component" value="Unassembled WGS sequence"/>
</dbReference>
<sequence>MANLSLHDHDGSSGASDQDTLHPVAAPWPMAFPYLYPPPPHTYNPHPDVPELGYSYGGGSASSQHSEGSRSSDPNRSGSNRPKEKDPKAGDSKSGSSGSNLHHTTRSSLPGPRESVYPVSAGGQQPAIIHWPVACAATTCT</sequence>
<accession>A0AA41MWL5</accession>
<feature type="compositionally biased region" description="Basic and acidic residues" evidence="1">
    <location>
        <begin position="1"/>
        <end position="11"/>
    </location>
</feature>
<organism evidence="3 4">
    <name type="scientific">Sciurus carolinensis</name>
    <name type="common">Eastern gray squirrel</name>
    <dbReference type="NCBI Taxonomy" id="30640"/>
    <lineage>
        <taxon>Eukaryota</taxon>
        <taxon>Metazoa</taxon>
        <taxon>Chordata</taxon>
        <taxon>Craniata</taxon>
        <taxon>Vertebrata</taxon>
        <taxon>Euteleostomi</taxon>
        <taxon>Mammalia</taxon>
        <taxon>Eutheria</taxon>
        <taxon>Euarchontoglires</taxon>
        <taxon>Glires</taxon>
        <taxon>Rodentia</taxon>
        <taxon>Sciuromorpha</taxon>
        <taxon>Sciuridae</taxon>
        <taxon>Sciurinae</taxon>
        <taxon>Sciurini</taxon>
        <taxon>Sciurus</taxon>
    </lineage>
</organism>
<evidence type="ECO:0000313" key="3">
    <source>
        <dbReference type="EMBL" id="MBZ3879102.1"/>
    </source>
</evidence>
<name>A0AA41MWL5_SCICA</name>
<protein>
    <submittedName>
        <fullName evidence="3">Segment polarity protein dishevelled-like protein DVL-3</fullName>
    </submittedName>
</protein>
<evidence type="ECO:0000256" key="1">
    <source>
        <dbReference type="SAM" id="MobiDB-lite"/>
    </source>
</evidence>
<dbReference type="InterPro" id="IPR024580">
    <property type="entry name" value="Dishevelled_C-dom"/>
</dbReference>
<dbReference type="AlphaFoldDB" id="A0AA41MWL5"/>
<gene>
    <name evidence="3" type="ORF">SUZIE_151255</name>
</gene>
<feature type="region of interest" description="Disordered" evidence="1">
    <location>
        <begin position="1"/>
        <end position="123"/>
    </location>
</feature>
<feature type="compositionally biased region" description="Polar residues" evidence="1">
    <location>
        <begin position="64"/>
        <end position="80"/>
    </location>
</feature>
<dbReference type="Pfam" id="PF12316">
    <property type="entry name" value="Dsh_C"/>
    <property type="match status" value="1"/>
</dbReference>
<dbReference type="GO" id="GO:0005829">
    <property type="term" value="C:cytosol"/>
    <property type="evidence" value="ECO:0007669"/>
    <property type="project" value="TreeGrafter"/>
</dbReference>
<evidence type="ECO:0000259" key="2">
    <source>
        <dbReference type="Pfam" id="PF12316"/>
    </source>
</evidence>
<reference evidence="3" key="1">
    <citation type="submission" date="2020-03" db="EMBL/GenBank/DDBJ databases">
        <title>Studies in the Genomics of Life Span.</title>
        <authorList>
            <person name="Glass D."/>
        </authorList>
    </citation>
    <scope>NUCLEOTIDE SEQUENCE</scope>
    <source>
        <strain evidence="3">SUZIE</strain>
        <tissue evidence="3">Muscle</tissue>
    </source>
</reference>
<dbReference type="PRINTS" id="PR01763">
    <property type="entry name" value="DISHEVELLED3"/>
</dbReference>
<comment type="caution">
    <text evidence="3">The sequence shown here is derived from an EMBL/GenBank/DDBJ whole genome shotgun (WGS) entry which is preliminary data.</text>
</comment>
<dbReference type="GO" id="GO:0060070">
    <property type="term" value="P:canonical Wnt signaling pathway"/>
    <property type="evidence" value="ECO:0007669"/>
    <property type="project" value="TreeGrafter"/>
</dbReference>
<feature type="compositionally biased region" description="Basic and acidic residues" evidence="1">
    <location>
        <begin position="81"/>
        <end position="91"/>
    </location>
</feature>
<dbReference type="GO" id="GO:0005109">
    <property type="term" value="F:frizzled binding"/>
    <property type="evidence" value="ECO:0007669"/>
    <property type="project" value="TreeGrafter"/>
</dbReference>